<reference evidence="2 3" key="1">
    <citation type="submission" date="2019-08" db="EMBL/GenBank/DDBJ databases">
        <authorList>
            <person name="Luo N."/>
        </authorList>
    </citation>
    <scope>NUCLEOTIDE SEQUENCE [LARGE SCALE GENOMIC DNA]</scope>
    <source>
        <strain evidence="2 3">NCIMB 9442</strain>
    </source>
</reference>
<feature type="region of interest" description="Disordered" evidence="1">
    <location>
        <begin position="57"/>
        <end position="119"/>
    </location>
</feature>
<dbReference type="RefSeq" id="WP_196607795.1">
    <property type="nucleotide sequence ID" value="NZ_VRYY01000006.1"/>
</dbReference>
<evidence type="ECO:0000313" key="2">
    <source>
        <dbReference type="EMBL" id="MBG3875507.1"/>
    </source>
</evidence>
<sequence>MAAKKVRVRLLGELWDRDAKGVRVVHKPGSVVSVPAELAERLITGKSAELYTDPSATKVAEVGDGPDEASPQAALAARMADKSKPAAPAAPAPQPETAKDDGKTGAEQGTGQAGTTGQG</sequence>
<proteinExistence type="predicted"/>
<dbReference type="EMBL" id="VRYY01000006">
    <property type="protein sequence ID" value="MBG3875507.1"/>
    <property type="molecule type" value="Genomic_DNA"/>
</dbReference>
<name>A0ABS0IZ80_9BACT</name>
<evidence type="ECO:0000313" key="3">
    <source>
        <dbReference type="Proteomes" id="UP001194469"/>
    </source>
</evidence>
<dbReference type="Proteomes" id="UP001194469">
    <property type="component" value="Unassembled WGS sequence"/>
</dbReference>
<comment type="caution">
    <text evidence="2">The sequence shown here is derived from an EMBL/GenBank/DDBJ whole genome shotgun (WGS) entry which is preliminary data.</text>
</comment>
<gene>
    <name evidence="2" type="ORF">FVW20_00310</name>
</gene>
<evidence type="ECO:0000256" key="1">
    <source>
        <dbReference type="SAM" id="MobiDB-lite"/>
    </source>
</evidence>
<keyword evidence="3" id="KW-1185">Reference proteome</keyword>
<protein>
    <submittedName>
        <fullName evidence="2">Uncharacterized protein</fullName>
    </submittedName>
</protein>
<accession>A0ABS0IZ80</accession>
<organism evidence="2 3">
    <name type="scientific">Nitratidesulfovibrio oxamicus</name>
    <dbReference type="NCBI Taxonomy" id="32016"/>
    <lineage>
        <taxon>Bacteria</taxon>
        <taxon>Pseudomonadati</taxon>
        <taxon>Thermodesulfobacteriota</taxon>
        <taxon>Desulfovibrionia</taxon>
        <taxon>Desulfovibrionales</taxon>
        <taxon>Desulfovibrionaceae</taxon>
        <taxon>Nitratidesulfovibrio</taxon>
    </lineage>
</organism>